<evidence type="ECO:0000259" key="1">
    <source>
        <dbReference type="Pfam" id="PF13349"/>
    </source>
</evidence>
<accession>A0A7V3VUB4</accession>
<comment type="caution">
    <text evidence="3">The sequence shown here is derived from an EMBL/GenBank/DDBJ whole genome shotgun (WGS) entry which is preliminary data.</text>
</comment>
<evidence type="ECO:0000313" key="3">
    <source>
        <dbReference type="EMBL" id="HGE78508.1"/>
    </source>
</evidence>
<dbReference type="Pfam" id="PF22746">
    <property type="entry name" value="SHOCT-like_DUF2089-C"/>
    <property type="match status" value="1"/>
</dbReference>
<dbReference type="InterPro" id="IPR053959">
    <property type="entry name" value="YvlB/LiaX_N"/>
</dbReference>
<feature type="domain" description="YvlB/LiaX N-terminal" evidence="2">
    <location>
        <begin position="28"/>
        <end position="56"/>
    </location>
</feature>
<proteinExistence type="predicted"/>
<reference evidence="3" key="1">
    <citation type="journal article" date="2020" name="mSystems">
        <title>Genome- and Community-Level Interaction Insights into Carbon Utilization and Element Cycling Functions of Hydrothermarchaeota in Hydrothermal Sediment.</title>
        <authorList>
            <person name="Zhou Z."/>
            <person name="Liu Y."/>
            <person name="Xu W."/>
            <person name="Pan J."/>
            <person name="Luo Z.H."/>
            <person name="Li M."/>
        </authorList>
    </citation>
    <scope>NUCLEOTIDE SEQUENCE [LARGE SCALE GENOMIC DNA]</scope>
    <source>
        <strain evidence="3">SpSt-961</strain>
    </source>
</reference>
<feature type="domain" description="DUF4097" evidence="1">
    <location>
        <begin position="79"/>
        <end position="283"/>
    </location>
</feature>
<evidence type="ECO:0000259" key="2">
    <source>
        <dbReference type="Pfam" id="PF22746"/>
    </source>
</evidence>
<dbReference type="InterPro" id="IPR025164">
    <property type="entry name" value="Toastrack_DUF4097"/>
</dbReference>
<dbReference type="EMBL" id="DTOZ01000153">
    <property type="protein sequence ID" value="HGE78508.1"/>
    <property type="molecule type" value="Genomic_DNA"/>
</dbReference>
<name>A0A7V3VUB4_UNCW3</name>
<organism evidence="3">
    <name type="scientific">candidate division WOR-3 bacterium</name>
    <dbReference type="NCBI Taxonomy" id="2052148"/>
    <lineage>
        <taxon>Bacteria</taxon>
        <taxon>Bacteria division WOR-3</taxon>
    </lineage>
</organism>
<dbReference type="Pfam" id="PF13349">
    <property type="entry name" value="DUF4097"/>
    <property type="match status" value="1"/>
</dbReference>
<sequence>MKLVIVEDSISWNLRIQKERKGWRCILNERMKILKLLEEGKITAEEAERLLEAVGESEFRRRRGFFFGLESLSDIMSDMMGSIFINSYKTSTTTERIEVGKKKKVIFKVVSGDAEINGKDISEFVINKNGIIKVIDEDEMLLIKAVSGNLEIDTPKKIDLEIKGVSGNLVINGIEGNIEIATVSGDITGKGLKGSFYGKFVSGDVELEYEKVDGIQIESKSGDVILKIDENIEAEIEISSRYGDIDCELPLRDVTKQRNYLRGILNSPKSKIVIRNSYGDVSVERR</sequence>
<gene>
    <name evidence="3" type="ORF">ENX68_05875</name>
</gene>
<evidence type="ECO:0008006" key="4">
    <source>
        <dbReference type="Google" id="ProtNLM"/>
    </source>
</evidence>
<dbReference type="AlphaFoldDB" id="A0A7V3VUB4"/>
<protein>
    <recommendedName>
        <fullName evidence="4">Adhesin domain-containing protein</fullName>
    </recommendedName>
</protein>